<evidence type="ECO:0000256" key="3">
    <source>
        <dbReference type="ARBA" id="ARBA00022980"/>
    </source>
</evidence>
<dbReference type="InterPro" id="IPR013219">
    <property type="entry name" value="Ribosomal_mS33"/>
</dbReference>
<keyword evidence="3" id="KW-0689">Ribosomal protein</keyword>
<dbReference type="Pfam" id="PF08293">
    <property type="entry name" value="MRP-S33"/>
    <property type="match status" value="1"/>
</dbReference>
<sequence length="154" mass="17371">MAAAAITPSRLAALTRARCAIFKTAHNSTSARTGAKYFRARLRGPSMVNYYPQDIDLSMSKLAKEWPELELVNFAEAQRLWDVDMKRARGKGAPAKAKDKSRSTVVRVVGRKEDGSRPGELGFLHYTYSNFRFVLLPSSSVRVNVHPRVRDQRF</sequence>
<protein>
    <recommendedName>
        <fullName evidence="6">Small ribosomal subunit protein mS33</fullName>
    </recommendedName>
</protein>
<keyword evidence="5" id="KW-0687">Ribonucleoprotein</keyword>
<comment type="subcellular location">
    <subcellularLocation>
        <location evidence="1">Mitochondrion</location>
    </subcellularLocation>
</comment>
<proteinExistence type="inferred from homology"/>
<keyword evidence="4" id="KW-0496">Mitochondrion</keyword>
<name>A0A8I2YMZ6_9AGAM</name>
<comment type="caution">
    <text evidence="7">The sequence shown here is derived from an EMBL/GenBank/DDBJ whole genome shotgun (WGS) entry which is preliminary data.</text>
</comment>
<dbReference type="PANTHER" id="PTHR13362:SF2">
    <property type="entry name" value="SMALL RIBOSOMAL SUBUNIT PROTEIN MS33"/>
    <property type="match status" value="1"/>
</dbReference>
<dbReference type="OrthoDB" id="2257454at2759"/>
<accession>A0A8I2YMZ6</accession>
<evidence type="ECO:0000256" key="2">
    <source>
        <dbReference type="ARBA" id="ARBA00008970"/>
    </source>
</evidence>
<evidence type="ECO:0000256" key="4">
    <source>
        <dbReference type="ARBA" id="ARBA00023128"/>
    </source>
</evidence>
<evidence type="ECO:0000256" key="5">
    <source>
        <dbReference type="ARBA" id="ARBA00023274"/>
    </source>
</evidence>
<dbReference type="AlphaFoldDB" id="A0A8I2YMZ6"/>
<evidence type="ECO:0000313" key="8">
    <source>
        <dbReference type="Proteomes" id="UP000683000"/>
    </source>
</evidence>
<evidence type="ECO:0000313" key="7">
    <source>
        <dbReference type="EMBL" id="KAG6375819.1"/>
    </source>
</evidence>
<comment type="similarity">
    <text evidence="2">Belongs to the mitochondrion-specific ribosomal protein mS33 family.</text>
</comment>
<dbReference type="Proteomes" id="UP000683000">
    <property type="component" value="Unassembled WGS sequence"/>
</dbReference>
<evidence type="ECO:0000256" key="6">
    <source>
        <dbReference type="ARBA" id="ARBA00035132"/>
    </source>
</evidence>
<organism evidence="7 8">
    <name type="scientific">Boletus reticuloceps</name>
    <dbReference type="NCBI Taxonomy" id="495285"/>
    <lineage>
        <taxon>Eukaryota</taxon>
        <taxon>Fungi</taxon>
        <taxon>Dikarya</taxon>
        <taxon>Basidiomycota</taxon>
        <taxon>Agaricomycotina</taxon>
        <taxon>Agaricomycetes</taxon>
        <taxon>Agaricomycetidae</taxon>
        <taxon>Boletales</taxon>
        <taxon>Boletineae</taxon>
        <taxon>Boletaceae</taxon>
        <taxon>Boletoideae</taxon>
        <taxon>Boletus</taxon>
    </lineage>
</organism>
<dbReference type="GO" id="GO:0005840">
    <property type="term" value="C:ribosome"/>
    <property type="evidence" value="ECO:0007669"/>
    <property type="project" value="UniProtKB-KW"/>
</dbReference>
<keyword evidence="8" id="KW-1185">Reference proteome</keyword>
<reference evidence="7" key="1">
    <citation type="submission" date="2021-03" db="EMBL/GenBank/DDBJ databases">
        <title>Evolutionary innovations through gain and loss of genes in the ectomycorrhizal Boletales.</title>
        <authorList>
            <person name="Wu G."/>
            <person name="Miyauchi S."/>
            <person name="Morin E."/>
            <person name="Yang Z.-L."/>
            <person name="Xu J."/>
            <person name="Martin F.M."/>
        </authorList>
    </citation>
    <scope>NUCLEOTIDE SEQUENCE</scope>
    <source>
        <strain evidence="7">BR01</strain>
    </source>
</reference>
<gene>
    <name evidence="7" type="ORF">JVT61DRAFT_2676</name>
</gene>
<evidence type="ECO:0000256" key="1">
    <source>
        <dbReference type="ARBA" id="ARBA00004173"/>
    </source>
</evidence>
<dbReference type="EMBL" id="JAGFBS010000013">
    <property type="protein sequence ID" value="KAG6375819.1"/>
    <property type="molecule type" value="Genomic_DNA"/>
</dbReference>
<dbReference type="PANTHER" id="PTHR13362">
    <property type="entry name" value="MITOCHONDRIAL RIBOSOMAL PROTEIN S33"/>
    <property type="match status" value="1"/>
</dbReference>
<dbReference type="GO" id="GO:1990904">
    <property type="term" value="C:ribonucleoprotein complex"/>
    <property type="evidence" value="ECO:0007669"/>
    <property type="project" value="UniProtKB-KW"/>
</dbReference>
<dbReference type="GO" id="GO:0005739">
    <property type="term" value="C:mitochondrion"/>
    <property type="evidence" value="ECO:0007669"/>
    <property type="project" value="UniProtKB-SubCell"/>
</dbReference>